<dbReference type="PANTHER" id="PTHR30483:SF6">
    <property type="entry name" value="PERIPLASMIC BINDING PROTEIN OF ABC TRANSPORTER FOR NATURAL AMINO ACIDS"/>
    <property type="match status" value="1"/>
</dbReference>
<evidence type="ECO:0000313" key="5">
    <source>
        <dbReference type="Proteomes" id="UP000199055"/>
    </source>
</evidence>
<dbReference type="STRING" id="403935.SAMN05216481_110129"/>
<proteinExistence type="inferred from homology"/>
<dbReference type="Gene3D" id="3.40.50.2300">
    <property type="match status" value="1"/>
</dbReference>
<evidence type="ECO:0000256" key="2">
    <source>
        <dbReference type="ARBA" id="ARBA00022729"/>
    </source>
</evidence>
<keyword evidence="5" id="KW-1185">Reference proteome</keyword>
<dbReference type="EMBL" id="FOET01000010">
    <property type="protein sequence ID" value="SEQ57745.1"/>
    <property type="molecule type" value="Genomic_DNA"/>
</dbReference>
<sequence length="268" mass="28717">MREPSGGQALTVGVVAARSGRLANPGDPLAFAVSLLEPELTRIRNGSREYPVRLVGRDSRSTADGARQAVREPVRDEGARIVLTLAGTEVLPAAADACEEAGVPCVSSTFPWQVYYYGRGARESTPFRWTYHFCWGLDDIAEVFADLWEQAGGSGRPVGCLWNDGPQGTWSRHAERGFAPAARARGHRLVDPAGYTEPAAVAAAVGRTRLETVAGPLDWTAGPVPNVATVRLAGGQWQQGARHDYELAAVSNRHVEGLPVDADLVPLR</sequence>
<dbReference type="RefSeq" id="WP_093660946.1">
    <property type="nucleotide sequence ID" value="NZ_FOET01000010.1"/>
</dbReference>
<reference evidence="4 5" key="1">
    <citation type="submission" date="2016-10" db="EMBL/GenBank/DDBJ databases">
        <authorList>
            <person name="de Groot N.N."/>
        </authorList>
    </citation>
    <scope>NUCLEOTIDE SEQUENCE [LARGE SCALE GENOMIC DNA]</scope>
    <source>
        <strain evidence="4 5">CGMCC 4.3519</strain>
    </source>
</reference>
<feature type="domain" description="Leucine-binding protein" evidence="3">
    <location>
        <begin position="10"/>
        <end position="212"/>
    </location>
</feature>
<evidence type="ECO:0000259" key="3">
    <source>
        <dbReference type="Pfam" id="PF13458"/>
    </source>
</evidence>
<name>A0A1H9H600_9ACTN</name>
<evidence type="ECO:0000313" key="4">
    <source>
        <dbReference type="EMBL" id="SEQ57745.1"/>
    </source>
</evidence>
<dbReference type="InterPro" id="IPR051010">
    <property type="entry name" value="BCAA_transport"/>
</dbReference>
<comment type="similarity">
    <text evidence="1">Belongs to the leucine-binding protein family.</text>
</comment>
<organism evidence="4 5">
    <name type="scientific">Streptomyces radiopugnans</name>
    <dbReference type="NCBI Taxonomy" id="403935"/>
    <lineage>
        <taxon>Bacteria</taxon>
        <taxon>Bacillati</taxon>
        <taxon>Actinomycetota</taxon>
        <taxon>Actinomycetes</taxon>
        <taxon>Kitasatosporales</taxon>
        <taxon>Streptomycetaceae</taxon>
        <taxon>Streptomyces</taxon>
    </lineage>
</organism>
<dbReference type="InterPro" id="IPR028082">
    <property type="entry name" value="Peripla_BP_I"/>
</dbReference>
<evidence type="ECO:0000256" key="1">
    <source>
        <dbReference type="ARBA" id="ARBA00010062"/>
    </source>
</evidence>
<dbReference type="Proteomes" id="UP000199055">
    <property type="component" value="Unassembled WGS sequence"/>
</dbReference>
<dbReference type="InterPro" id="IPR028081">
    <property type="entry name" value="Leu-bd"/>
</dbReference>
<dbReference type="SUPFAM" id="SSF53822">
    <property type="entry name" value="Periplasmic binding protein-like I"/>
    <property type="match status" value="1"/>
</dbReference>
<dbReference type="AlphaFoldDB" id="A0A1H9H600"/>
<accession>A0A1H9H600</accession>
<keyword evidence="2" id="KW-0732">Signal</keyword>
<protein>
    <submittedName>
        <fullName evidence="4">Branched-chain amino acid transport system substrate-binding protein</fullName>
    </submittedName>
</protein>
<dbReference type="Pfam" id="PF13458">
    <property type="entry name" value="Peripla_BP_6"/>
    <property type="match status" value="1"/>
</dbReference>
<gene>
    <name evidence="4" type="ORF">SAMN05216481_110129</name>
</gene>
<dbReference type="PANTHER" id="PTHR30483">
    <property type="entry name" value="LEUCINE-SPECIFIC-BINDING PROTEIN"/>
    <property type="match status" value="1"/>
</dbReference>